<keyword evidence="1" id="KW-1185">Reference proteome</keyword>
<dbReference type="AlphaFoldDB" id="A0A915I3R2"/>
<proteinExistence type="predicted"/>
<sequence>LADNKNFDILFDPVHRPIYFPNLFAAGNFVPNFDPWKEDNANLLIESLAFSRDDEVH</sequence>
<reference evidence="2" key="1">
    <citation type="submission" date="2022-11" db="UniProtKB">
        <authorList>
            <consortium name="WormBaseParasite"/>
        </authorList>
    </citation>
    <scope>IDENTIFICATION</scope>
</reference>
<evidence type="ECO:0000313" key="1">
    <source>
        <dbReference type="Proteomes" id="UP000887565"/>
    </source>
</evidence>
<evidence type="ECO:0000313" key="2">
    <source>
        <dbReference type="WBParaSite" id="nRc.2.0.1.t08470-RA"/>
    </source>
</evidence>
<dbReference type="WBParaSite" id="nRc.2.0.1.t08470-RA">
    <property type="protein sequence ID" value="nRc.2.0.1.t08470-RA"/>
    <property type="gene ID" value="nRc.2.0.1.g08470"/>
</dbReference>
<dbReference type="Proteomes" id="UP000887565">
    <property type="component" value="Unplaced"/>
</dbReference>
<name>A0A915I3R2_ROMCU</name>
<accession>A0A915I3R2</accession>
<organism evidence="1 2">
    <name type="scientific">Romanomermis culicivorax</name>
    <name type="common">Nematode worm</name>
    <dbReference type="NCBI Taxonomy" id="13658"/>
    <lineage>
        <taxon>Eukaryota</taxon>
        <taxon>Metazoa</taxon>
        <taxon>Ecdysozoa</taxon>
        <taxon>Nematoda</taxon>
        <taxon>Enoplea</taxon>
        <taxon>Dorylaimia</taxon>
        <taxon>Mermithida</taxon>
        <taxon>Mermithoidea</taxon>
        <taxon>Mermithidae</taxon>
        <taxon>Romanomermis</taxon>
    </lineage>
</organism>
<protein>
    <submittedName>
        <fullName evidence="2">Uncharacterized protein</fullName>
    </submittedName>
</protein>